<name>A0A381W4K1_9ZZZZ</name>
<reference evidence="1" key="1">
    <citation type="submission" date="2018-05" db="EMBL/GenBank/DDBJ databases">
        <authorList>
            <person name="Lanie J.A."/>
            <person name="Ng W.-L."/>
            <person name="Kazmierczak K.M."/>
            <person name="Andrzejewski T.M."/>
            <person name="Davidsen T.M."/>
            <person name="Wayne K.J."/>
            <person name="Tettelin H."/>
            <person name="Glass J.I."/>
            <person name="Rusch D."/>
            <person name="Podicherti R."/>
            <person name="Tsui H.-C.T."/>
            <person name="Winkler M.E."/>
        </authorList>
    </citation>
    <scope>NUCLEOTIDE SEQUENCE</scope>
</reference>
<evidence type="ECO:0000313" key="1">
    <source>
        <dbReference type="EMBL" id="SVA47414.1"/>
    </source>
</evidence>
<proteinExistence type="predicted"/>
<organism evidence="1">
    <name type="scientific">marine metagenome</name>
    <dbReference type="NCBI Taxonomy" id="408172"/>
    <lineage>
        <taxon>unclassified sequences</taxon>
        <taxon>metagenomes</taxon>
        <taxon>ecological metagenomes</taxon>
    </lineage>
</organism>
<dbReference type="AlphaFoldDB" id="A0A381W4K1"/>
<accession>A0A381W4K1</accession>
<sequence>MQSKLTRCVDSVRSALYVQLILKICISQFFKIIKSKIQKTLIHLETAELLRLNQIERNSLISRLFLVQKVRIVITEL</sequence>
<gene>
    <name evidence="1" type="ORF">METZ01_LOCUS100268</name>
</gene>
<dbReference type="EMBL" id="UINC01010678">
    <property type="protein sequence ID" value="SVA47414.1"/>
    <property type="molecule type" value="Genomic_DNA"/>
</dbReference>
<protein>
    <submittedName>
        <fullName evidence="1">Uncharacterized protein</fullName>
    </submittedName>
</protein>